<comment type="similarity">
    <text evidence="3">Belongs to the transpeptidase family.</text>
</comment>
<dbReference type="SUPFAM" id="SSF56601">
    <property type="entry name" value="beta-lactamase/transpeptidase-like"/>
    <property type="match status" value="1"/>
</dbReference>
<dbReference type="PANTHER" id="PTHR30627">
    <property type="entry name" value="PEPTIDOGLYCAN D,D-TRANSPEPTIDASE"/>
    <property type="match status" value="1"/>
</dbReference>
<dbReference type="Pfam" id="PF00905">
    <property type="entry name" value="Transpeptidase"/>
    <property type="match status" value="1"/>
</dbReference>
<dbReference type="Proteomes" id="UP001597040">
    <property type="component" value="Unassembled WGS sequence"/>
</dbReference>
<evidence type="ECO:0000256" key="5">
    <source>
        <dbReference type="ARBA" id="ARBA00023136"/>
    </source>
</evidence>
<dbReference type="InterPro" id="IPR001460">
    <property type="entry name" value="PCN-bd_Tpept"/>
</dbReference>
<proteinExistence type="inferred from homology"/>
<comment type="pathway">
    <text evidence="2">Cell wall biogenesis; peptidoglycan biosynthesis.</text>
</comment>
<dbReference type="PANTHER" id="PTHR30627:SF25">
    <property type="entry name" value="PENICILLIN-BINDING PROTEIN 3"/>
    <property type="match status" value="1"/>
</dbReference>
<dbReference type="Pfam" id="PF05223">
    <property type="entry name" value="MecA_N"/>
    <property type="match status" value="1"/>
</dbReference>
<evidence type="ECO:0000256" key="7">
    <source>
        <dbReference type="SAM" id="MobiDB-lite"/>
    </source>
</evidence>
<evidence type="ECO:0000256" key="6">
    <source>
        <dbReference type="ARBA" id="ARBA00034000"/>
    </source>
</evidence>
<feature type="domain" description="NTF2-like N-terminal transpeptidase" evidence="11">
    <location>
        <begin position="25"/>
        <end position="149"/>
    </location>
</feature>
<feature type="signal peptide" evidence="8">
    <location>
        <begin position="1"/>
        <end position="20"/>
    </location>
</feature>
<dbReference type="SUPFAM" id="SSF56519">
    <property type="entry name" value="Penicillin binding protein dimerisation domain"/>
    <property type="match status" value="1"/>
</dbReference>
<dbReference type="Gene3D" id="3.10.450.100">
    <property type="entry name" value="NTF2-like, domain 1"/>
    <property type="match status" value="1"/>
</dbReference>
<comment type="catalytic activity">
    <reaction evidence="6">
        <text>Preferential cleavage: (Ac)2-L-Lys-D-Ala-|-D-Ala. Also transpeptidation of peptidyl-alanyl moieties that are N-acyl substituents of D-alanine.</text>
        <dbReference type="EC" id="3.4.16.4"/>
    </reaction>
</comment>
<comment type="caution">
    <text evidence="12">The sequence shown here is derived from an EMBL/GenBank/DDBJ whole genome shotgun (WGS) entry which is preliminary data.</text>
</comment>
<evidence type="ECO:0000256" key="1">
    <source>
        <dbReference type="ARBA" id="ARBA00004370"/>
    </source>
</evidence>
<evidence type="ECO:0000313" key="12">
    <source>
        <dbReference type="EMBL" id="MFD1039940.1"/>
    </source>
</evidence>
<keyword evidence="8" id="KW-0732">Signal</keyword>
<evidence type="ECO:0000259" key="9">
    <source>
        <dbReference type="Pfam" id="PF00905"/>
    </source>
</evidence>
<dbReference type="Gene3D" id="3.40.710.10">
    <property type="entry name" value="DD-peptidase/beta-lactamase superfamily"/>
    <property type="match status" value="1"/>
</dbReference>
<sequence length="673" mass="74567">MKKGITFIMVLLLAFISACSEDEVTPNERFNTYVEQWNEQNFTEMYDLLSPATLEAYQSEDFIERYEKIYTDLEVSNLEVTYEALSEEETETAMEEGSAIIPFSVQMDTLAEPIVFDYEATLTQVGEEEEKNWFVHWDRGFIFPELKDGGEINFQTQSPERGDILDRNQLALAINDSVWEIGIVPGKLTNPEQAKQQIADLLKMSVDTIDAKLSAEWVEPDLFVPLSKVPKTNEDVLNQLWEIDGIKGNNVTGRVYPYNEATGHLVGYVGQITAEELEEKEPGTYGGNDIIGKRGLEQLYEEQLKGERGIKITIEKEGEDDVILTEKPVQDGEDILVTIDADLQKEIYESYDGQAGTTAAIDPKTGETLALVSSPAFDPNQIVYSMSSDDWDEMQNDPQAPLLNRFSATYAPGSTFKPVTAQIGLNNGTIVPGETVEIEGLTWDNGEGWGNYQVRRVSESSGPVDITDALIRSDNIYFAMQAIDMGGDALVNGLEEFGFNEELPYEYPMEISTISTEGTLDNEVLLADTSYGQGQVQMSALHLALSYTPILNQGNLISPTLLTSEETSQIWKNELISSEHATLIQETLRDVVVSSKGTAPQAQDSDFPISGKTGTAELKQTSDEEDGKENGWFVGYPTDDQDILIAMMVEEAQGSGGSSIAVEKVTNILKKIK</sequence>
<evidence type="ECO:0000259" key="10">
    <source>
        <dbReference type="Pfam" id="PF03717"/>
    </source>
</evidence>
<dbReference type="InterPro" id="IPR036138">
    <property type="entry name" value="PBP_dimer_sf"/>
</dbReference>
<reference evidence="13" key="1">
    <citation type="journal article" date="2019" name="Int. J. Syst. Evol. Microbiol.">
        <title>The Global Catalogue of Microorganisms (GCM) 10K type strain sequencing project: providing services to taxonomists for standard genome sequencing and annotation.</title>
        <authorList>
            <consortium name="The Broad Institute Genomics Platform"/>
            <consortium name="The Broad Institute Genome Sequencing Center for Infectious Disease"/>
            <person name="Wu L."/>
            <person name="Ma J."/>
        </authorList>
    </citation>
    <scope>NUCLEOTIDE SEQUENCE [LARGE SCALE GENOMIC DNA]</scope>
    <source>
        <strain evidence="13">CCUG 56754</strain>
    </source>
</reference>
<feature type="domain" description="Penicillin-binding protein dimerisation" evidence="10">
    <location>
        <begin position="157"/>
        <end position="317"/>
    </location>
</feature>
<protein>
    <recommendedName>
        <fullName evidence="4">serine-type D-Ala-D-Ala carboxypeptidase</fullName>
        <ecNumber evidence="4">3.4.16.4</ecNumber>
    </recommendedName>
</protein>
<feature type="domain" description="Penicillin-binding protein transpeptidase" evidence="9">
    <location>
        <begin position="356"/>
        <end position="669"/>
    </location>
</feature>
<keyword evidence="5" id="KW-0472">Membrane</keyword>
<dbReference type="SUPFAM" id="SSF54427">
    <property type="entry name" value="NTF2-like"/>
    <property type="match status" value="1"/>
</dbReference>
<dbReference type="EC" id="3.4.16.4" evidence="4"/>
<name>A0ABW3LSU4_9BACI</name>
<dbReference type="PROSITE" id="PS51257">
    <property type="entry name" value="PROKAR_LIPOPROTEIN"/>
    <property type="match status" value="1"/>
</dbReference>
<comment type="subcellular location">
    <subcellularLocation>
        <location evidence="1">Membrane</location>
    </subcellularLocation>
</comment>
<dbReference type="Pfam" id="PF03717">
    <property type="entry name" value="PBP_dimer"/>
    <property type="match status" value="1"/>
</dbReference>
<dbReference type="RefSeq" id="WP_390363594.1">
    <property type="nucleotide sequence ID" value="NZ_JBHTKJ010000052.1"/>
</dbReference>
<evidence type="ECO:0000256" key="8">
    <source>
        <dbReference type="SAM" id="SignalP"/>
    </source>
</evidence>
<evidence type="ECO:0000256" key="2">
    <source>
        <dbReference type="ARBA" id="ARBA00004752"/>
    </source>
</evidence>
<dbReference type="InterPro" id="IPR005311">
    <property type="entry name" value="PBP_dimer"/>
</dbReference>
<evidence type="ECO:0000313" key="13">
    <source>
        <dbReference type="Proteomes" id="UP001597040"/>
    </source>
</evidence>
<organism evidence="12 13">
    <name type="scientific">Virgibacillus byunsanensis</name>
    <dbReference type="NCBI Taxonomy" id="570945"/>
    <lineage>
        <taxon>Bacteria</taxon>
        <taxon>Bacillati</taxon>
        <taxon>Bacillota</taxon>
        <taxon>Bacilli</taxon>
        <taxon>Bacillales</taxon>
        <taxon>Bacillaceae</taxon>
        <taxon>Virgibacillus</taxon>
    </lineage>
</organism>
<feature type="region of interest" description="Disordered" evidence="7">
    <location>
        <begin position="595"/>
        <end position="633"/>
    </location>
</feature>
<feature type="compositionally biased region" description="Polar residues" evidence="7">
    <location>
        <begin position="595"/>
        <end position="604"/>
    </location>
</feature>
<evidence type="ECO:0000259" key="11">
    <source>
        <dbReference type="Pfam" id="PF05223"/>
    </source>
</evidence>
<keyword evidence="13" id="KW-1185">Reference proteome</keyword>
<dbReference type="Gene3D" id="3.30.1390.30">
    <property type="entry name" value="Penicillin-binding protein 2a, domain 3"/>
    <property type="match status" value="1"/>
</dbReference>
<dbReference type="InterPro" id="IPR032710">
    <property type="entry name" value="NTF2-like_dom_sf"/>
</dbReference>
<accession>A0ABW3LSU4</accession>
<dbReference type="Gene3D" id="3.90.1310.10">
    <property type="entry name" value="Penicillin-binding protein 2a (Domain 2)"/>
    <property type="match status" value="1"/>
</dbReference>
<dbReference type="InterPro" id="IPR050515">
    <property type="entry name" value="Beta-lactam/transpept"/>
</dbReference>
<dbReference type="EMBL" id="JBHTKJ010000052">
    <property type="protein sequence ID" value="MFD1039940.1"/>
    <property type="molecule type" value="Genomic_DNA"/>
</dbReference>
<gene>
    <name evidence="12" type="ORF">ACFQ3N_16330</name>
</gene>
<feature type="chain" id="PRO_5045615118" description="serine-type D-Ala-D-Ala carboxypeptidase" evidence="8">
    <location>
        <begin position="21"/>
        <end position="673"/>
    </location>
</feature>
<dbReference type="InterPro" id="IPR007887">
    <property type="entry name" value="MecA_N"/>
</dbReference>
<evidence type="ECO:0000256" key="4">
    <source>
        <dbReference type="ARBA" id="ARBA00012448"/>
    </source>
</evidence>
<dbReference type="InterPro" id="IPR012338">
    <property type="entry name" value="Beta-lactam/transpept-like"/>
</dbReference>
<evidence type="ECO:0000256" key="3">
    <source>
        <dbReference type="ARBA" id="ARBA00007171"/>
    </source>
</evidence>